<keyword evidence="6 13" id="KW-0812">Transmembrane</keyword>
<reference evidence="15 16" key="1">
    <citation type="submission" date="2019-09" db="EMBL/GenBank/DDBJ databases">
        <title>YIM 132180 draft genome.</title>
        <authorList>
            <person name="Zhang K."/>
        </authorList>
    </citation>
    <scope>NUCLEOTIDE SEQUENCE [LARGE SCALE GENOMIC DNA]</scope>
    <source>
        <strain evidence="15 16">YIM 132180</strain>
    </source>
</reference>
<evidence type="ECO:0000256" key="9">
    <source>
        <dbReference type="ARBA" id="ARBA00022989"/>
    </source>
</evidence>
<sequence>MTETRSLQDGSDGVARLPLGTRIFHWTTVALLALMFGLILAAEQAGPGDLGATLVDLHRSVGLTLFLVVLARLAWRLAHPLPPLRRPAWERLLAGGVQAALYVCVLAMPALGWAASETAGDTIRLYGIVSLPSVLPMDEDLSDRLFQLHGSVAIALLCLIGLHAAGALRHRFVLRDGVFERMWLGGERSRKVNQSRR</sequence>
<comment type="similarity">
    <text evidence="12">Belongs to the cytochrome b561 family.</text>
</comment>
<dbReference type="AlphaFoldDB" id="A0A7V7PMW1"/>
<dbReference type="InterPro" id="IPR052168">
    <property type="entry name" value="Cytochrome_b561_oxidase"/>
</dbReference>
<dbReference type="GO" id="GO:0005886">
    <property type="term" value="C:plasma membrane"/>
    <property type="evidence" value="ECO:0007669"/>
    <property type="project" value="UniProtKB-SubCell"/>
</dbReference>
<dbReference type="EMBL" id="VZDO01000012">
    <property type="protein sequence ID" value="KAB0678801.1"/>
    <property type="molecule type" value="Genomic_DNA"/>
</dbReference>
<gene>
    <name evidence="15" type="ORF">F6X38_15050</name>
</gene>
<keyword evidence="7" id="KW-0479">Metal-binding</keyword>
<dbReference type="PANTHER" id="PTHR30529">
    <property type="entry name" value="CYTOCHROME B561"/>
    <property type="match status" value="1"/>
</dbReference>
<feature type="transmembrane region" description="Helical" evidence="13">
    <location>
        <begin position="61"/>
        <end position="78"/>
    </location>
</feature>
<feature type="transmembrane region" description="Helical" evidence="13">
    <location>
        <begin position="23"/>
        <end position="41"/>
    </location>
</feature>
<evidence type="ECO:0000256" key="11">
    <source>
        <dbReference type="ARBA" id="ARBA00023136"/>
    </source>
</evidence>
<dbReference type="GO" id="GO:0022904">
    <property type="term" value="P:respiratory electron transport chain"/>
    <property type="evidence" value="ECO:0007669"/>
    <property type="project" value="InterPro"/>
</dbReference>
<organism evidence="15 16">
    <name type="scientific">Plantimonas leprariae</name>
    <dbReference type="NCBI Taxonomy" id="2615207"/>
    <lineage>
        <taxon>Bacteria</taxon>
        <taxon>Pseudomonadati</taxon>
        <taxon>Pseudomonadota</taxon>
        <taxon>Alphaproteobacteria</taxon>
        <taxon>Hyphomicrobiales</taxon>
        <taxon>Aurantimonadaceae</taxon>
        <taxon>Plantimonas</taxon>
    </lineage>
</organism>
<evidence type="ECO:0000256" key="6">
    <source>
        <dbReference type="ARBA" id="ARBA00022692"/>
    </source>
</evidence>
<evidence type="ECO:0000256" key="2">
    <source>
        <dbReference type="ARBA" id="ARBA00004651"/>
    </source>
</evidence>
<accession>A0A7V7PMW1</accession>
<dbReference type="RefSeq" id="WP_150970985.1">
    <property type="nucleotide sequence ID" value="NZ_VZDO01000012.1"/>
</dbReference>
<protein>
    <submittedName>
        <fullName evidence="15">Cytochrome b</fullName>
    </submittedName>
</protein>
<evidence type="ECO:0000313" key="15">
    <source>
        <dbReference type="EMBL" id="KAB0678801.1"/>
    </source>
</evidence>
<feature type="transmembrane region" description="Helical" evidence="13">
    <location>
        <begin position="99"/>
        <end position="116"/>
    </location>
</feature>
<feature type="domain" description="Cytochrome b561 bacterial/Ni-hydrogenase" evidence="14">
    <location>
        <begin position="17"/>
        <end position="184"/>
    </location>
</feature>
<proteinExistence type="inferred from homology"/>
<dbReference type="GO" id="GO:0009055">
    <property type="term" value="F:electron transfer activity"/>
    <property type="evidence" value="ECO:0007669"/>
    <property type="project" value="InterPro"/>
</dbReference>
<evidence type="ECO:0000259" key="14">
    <source>
        <dbReference type="Pfam" id="PF01292"/>
    </source>
</evidence>
<feature type="transmembrane region" description="Helical" evidence="13">
    <location>
        <begin position="145"/>
        <end position="165"/>
    </location>
</feature>
<evidence type="ECO:0000256" key="12">
    <source>
        <dbReference type="ARBA" id="ARBA00037975"/>
    </source>
</evidence>
<comment type="subcellular location">
    <subcellularLocation>
        <location evidence="2">Cell membrane</location>
        <topology evidence="2">Multi-pass membrane protein</topology>
    </subcellularLocation>
</comment>
<keyword evidence="3" id="KW-0813">Transport</keyword>
<evidence type="ECO:0000256" key="3">
    <source>
        <dbReference type="ARBA" id="ARBA00022448"/>
    </source>
</evidence>
<comment type="cofactor">
    <cofactor evidence="1">
        <name>heme b</name>
        <dbReference type="ChEBI" id="CHEBI:60344"/>
    </cofactor>
</comment>
<keyword evidence="9 13" id="KW-1133">Transmembrane helix</keyword>
<dbReference type="InterPro" id="IPR016174">
    <property type="entry name" value="Di-haem_cyt_TM"/>
</dbReference>
<evidence type="ECO:0000256" key="8">
    <source>
        <dbReference type="ARBA" id="ARBA00022982"/>
    </source>
</evidence>
<dbReference type="GO" id="GO:0020037">
    <property type="term" value="F:heme binding"/>
    <property type="evidence" value="ECO:0007669"/>
    <property type="project" value="TreeGrafter"/>
</dbReference>
<evidence type="ECO:0000256" key="1">
    <source>
        <dbReference type="ARBA" id="ARBA00001970"/>
    </source>
</evidence>
<dbReference type="Pfam" id="PF01292">
    <property type="entry name" value="Ni_hydr_CYTB"/>
    <property type="match status" value="1"/>
</dbReference>
<comment type="caution">
    <text evidence="15">The sequence shown here is derived from an EMBL/GenBank/DDBJ whole genome shotgun (WGS) entry which is preliminary data.</text>
</comment>
<evidence type="ECO:0000256" key="7">
    <source>
        <dbReference type="ARBA" id="ARBA00022723"/>
    </source>
</evidence>
<keyword evidence="11 13" id="KW-0472">Membrane</keyword>
<keyword evidence="10" id="KW-0408">Iron</keyword>
<evidence type="ECO:0000256" key="5">
    <source>
        <dbReference type="ARBA" id="ARBA00022617"/>
    </source>
</evidence>
<keyword evidence="8" id="KW-0249">Electron transport</keyword>
<keyword evidence="5" id="KW-0349">Heme</keyword>
<evidence type="ECO:0000256" key="4">
    <source>
        <dbReference type="ARBA" id="ARBA00022475"/>
    </source>
</evidence>
<dbReference type="GO" id="GO:0046872">
    <property type="term" value="F:metal ion binding"/>
    <property type="evidence" value="ECO:0007669"/>
    <property type="project" value="UniProtKB-KW"/>
</dbReference>
<keyword evidence="16" id="KW-1185">Reference proteome</keyword>
<evidence type="ECO:0000313" key="16">
    <source>
        <dbReference type="Proteomes" id="UP000432089"/>
    </source>
</evidence>
<name>A0A7V7PMW1_9HYPH</name>
<dbReference type="Proteomes" id="UP000432089">
    <property type="component" value="Unassembled WGS sequence"/>
</dbReference>
<dbReference type="SUPFAM" id="SSF81342">
    <property type="entry name" value="Transmembrane di-heme cytochromes"/>
    <property type="match status" value="1"/>
</dbReference>
<dbReference type="PANTHER" id="PTHR30529:SF1">
    <property type="entry name" value="CYTOCHROME B561 HOMOLOG 2"/>
    <property type="match status" value="1"/>
</dbReference>
<dbReference type="Gene3D" id="1.20.950.20">
    <property type="entry name" value="Transmembrane di-heme cytochromes, Chain C"/>
    <property type="match status" value="1"/>
</dbReference>
<dbReference type="InterPro" id="IPR011577">
    <property type="entry name" value="Cyt_b561_bac/Ni-Hgenase"/>
</dbReference>
<evidence type="ECO:0000256" key="13">
    <source>
        <dbReference type="SAM" id="Phobius"/>
    </source>
</evidence>
<keyword evidence="4" id="KW-1003">Cell membrane</keyword>
<evidence type="ECO:0000256" key="10">
    <source>
        <dbReference type="ARBA" id="ARBA00023004"/>
    </source>
</evidence>